<sequence>MVALGLGRLAVQEQDREVVLELVAQGKVSVAEMGTRVWRPLVGRFQRKKILRGFQAGWDLGWVAGHHSRHGMGSRTLSDGHCSWFLQDKRIRKPLQQHTR</sequence>
<dbReference type="EMBL" id="HBUF01131238">
    <property type="protein sequence ID" value="CAG6644214.1"/>
    <property type="molecule type" value="Transcribed_RNA"/>
</dbReference>
<dbReference type="AlphaFoldDB" id="A0A8D8R4F6"/>
<reference evidence="1" key="1">
    <citation type="submission" date="2021-05" db="EMBL/GenBank/DDBJ databases">
        <authorList>
            <person name="Alioto T."/>
            <person name="Alioto T."/>
            <person name="Gomez Garrido J."/>
        </authorList>
    </citation>
    <scope>NUCLEOTIDE SEQUENCE</scope>
</reference>
<protein>
    <submittedName>
        <fullName evidence="1">Uncharacterized protein</fullName>
    </submittedName>
</protein>
<dbReference type="EMBL" id="HBUF01438804">
    <property type="protein sequence ID" value="CAG6742731.1"/>
    <property type="molecule type" value="Transcribed_RNA"/>
</dbReference>
<accession>A0A8D8R4F6</accession>
<organism evidence="1">
    <name type="scientific">Cacopsylla melanoneura</name>
    <dbReference type="NCBI Taxonomy" id="428564"/>
    <lineage>
        <taxon>Eukaryota</taxon>
        <taxon>Metazoa</taxon>
        <taxon>Ecdysozoa</taxon>
        <taxon>Arthropoda</taxon>
        <taxon>Hexapoda</taxon>
        <taxon>Insecta</taxon>
        <taxon>Pterygota</taxon>
        <taxon>Neoptera</taxon>
        <taxon>Paraneoptera</taxon>
        <taxon>Hemiptera</taxon>
        <taxon>Sternorrhyncha</taxon>
        <taxon>Psylloidea</taxon>
        <taxon>Psyllidae</taxon>
        <taxon>Psyllinae</taxon>
        <taxon>Cacopsylla</taxon>
    </lineage>
</organism>
<evidence type="ECO:0000313" key="1">
    <source>
        <dbReference type="EMBL" id="CAG6644215.1"/>
    </source>
</evidence>
<dbReference type="EMBL" id="HBUF01438805">
    <property type="protein sequence ID" value="CAG6742734.1"/>
    <property type="molecule type" value="Transcribed_RNA"/>
</dbReference>
<dbReference type="EMBL" id="HBUF01131239">
    <property type="protein sequence ID" value="CAG6644215.1"/>
    <property type="molecule type" value="Transcribed_RNA"/>
</dbReference>
<name>A0A8D8R4F6_9HEMI</name>
<proteinExistence type="predicted"/>